<evidence type="ECO:0000313" key="2">
    <source>
        <dbReference type="Proteomes" id="UP000740329"/>
    </source>
</evidence>
<dbReference type="Proteomes" id="UP000740329">
    <property type="component" value="Unassembled WGS sequence"/>
</dbReference>
<protein>
    <submittedName>
        <fullName evidence="1">Uncharacterized protein</fullName>
    </submittedName>
</protein>
<sequence length="101" mass="11535">MIQNVTYKMGFDSSKIIVDSLKVDDVNAGLIIKTNFEEFENKDMDRLQNTGKLVFSVETNSIGSLKNIIDDFFVNLEMAEKIQEINTSNKLNKLNKISEKK</sequence>
<dbReference type="AlphaFoldDB" id="A0A8J7S3S0"/>
<evidence type="ECO:0000313" key="1">
    <source>
        <dbReference type="EMBL" id="MBP2200970.1"/>
    </source>
</evidence>
<dbReference type="RefSeq" id="WP_209590430.1">
    <property type="nucleotide sequence ID" value="NZ_JAGGMV010000001.1"/>
</dbReference>
<name>A0A8J7S3S0_METVO</name>
<organism evidence="1 2">
    <name type="scientific">Methanococcus voltae</name>
    <dbReference type="NCBI Taxonomy" id="2188"/>
    <lineage>
        <taxon>Archaea</taxon>
        <taxon>Methanobacteriati</taxon>
        <taxon>Methanobacteriota</taxon>
        <taxon>Methanomada group</taxon>
        <taxon>Methanococci</taxon>
        <taxon>Methanococcales</taxon>
        <taxon>Methanococcaceae</taxon>
        <taxon>Methanococcus</taxon>
    </lineage>
</organism>
<accession>A0A8J7S3S0</accession>
<comment type="caution">
    <text evidence="1">The sequence shown here is derived from an EMBL/GenBank/DDBJ whole genome shotgun (WGS) entry which is preliminary data.</text>
</comment>
<dbReference type="EMBL" id="JAGGMV010000001">
    <property type="protein sequence ID" value="MBP2200970.1"/>
    <property type="molecule type" value="Genomic_DNA"/>
</dbReference>
<proteinExistence type="predicted"/>
<reference evidence="1" key="1">
    <citation type="submission" date="2021-03" db="EMBL/GenBank/DDBJ databases">
        <title>Genomic Encyclopedia of Type Strains, Phase IV (KMG-V): Genome sequencing to study the core and pangenomes of soil and plant-associated prokaryotes.</title>
        <authorList>
            <person name="Whitman W."/>
        </authorList>
    </citation>
    <scope>NUCLEOTIDE SEQUENCE</scope>
    <source>
        <strain evidence="1">C4</strain>
    </source>
</reference>
<gene>
    <name evidence="1" type="ORF">J3E07_000368</name>
</gene>
<dbReference type="NCBIfam" id="NF011470">
    <property type="entry name" value="PRK14887.1"/>
    <property type="match status" value="1"/>
</dbReference>